<gene>
    <name evidence="7" type="ORF">V6N12_071217</name>
</gene>
<evidence type="ECO:0000256" key="2">
    <source>
        <dbReference type="ARBA" id="ARBA00022963"/>
    </source>
</evidence>
<keyword evidence="2 5" id="KW-0442">Lipid degradation</keyword>
<comment type="function">
    <text evidence="5">Lipolytic acyl hydrolase (LAH).</text>
</comment>
<feature type="domain" description="PNPLA" evidence="6">
    <location>
        <begin position="1"/>
        <end position="159"/>
    </location>
</feature>
<keyword evidence="5" id="KW-0378">Hydrolase</keyword>
<keyword evidence="3 5" id="KW-0443">Lipid metabolism</keyword>
<proteinExistence type="inferred from homology"/>
<evidence type="ECO:0000313" key="7">
    <source>
        <dbReference type="EMBL" id="KAK8580968.1"/>
    </source>
</evidence>
<evidence type="ECO:0000313" key="8">
    <source>
        <dbReference type="Proteomes" id="UP001472677"/>
    </source>
</evidence>
<name>A0ABR2FJ62_9ROSI</name>
<comment type="caution">
    <text evidence="7">The sequence shown here is derived from an EMBL/GenBank/DDBJ whole genome shotgun (WGS) entry which is preliminary data.</text>
</comment>
<accession>A0ABR2FJ62</accession>
<dbReference type="Proteomes" id="UP001472677">
    <property type="component" value="Unassembled WGS sequence"/>
</dbReference>
<feature type="short sequence motif" description="DGA/G" evidence="4">
    <location>
        <begin position="145"/>
        <end position="147"/>
    </location>
</feature>
<sequence>MLTTPNPKEENRPLSAAKDIKDFYLQHCPKIFSQDGCSRFIQAANVVKSLMGPKYDGKYLHGILREKLGETRLHQTLTNVVIPTFDIKKLQPRIFSSYEVRIDSSTDALLSDICTGTFAAPTYLPVHYFQTQDSSGKTKEFHLNDGGVAANNPPTDYARFLVVSLGTGSPKCEEKYNASLAAKRVVLGWLTSEHATPLVDIFMDASNDMVDFHLATVFHALQSEKSYL</sequence>
<dbReference type="PROSITE" id="PS51635">
    <property type="entry name" value="PNPLA"/>
    <property type="match status" value="1"/>
</dbReference>
<evidence type="ECO:0000256" key="5">
    <source>
        <dbReference type="RuleBase" id="RU361262"/>
    </source>
</evidence>
<dbReference type="InterPro" id="IPR016035">
    <property type="entry name" value="Acyl_Trfase/lysoPLipase"/>
</dbReference>
<evidence type="ECO:0000259" key="6">
    <source>
        <dbReference type="PROSITE" id="PS51635"/>
    </source>
</evidence>
<comment type="similarity">
    <text evidence="1 5">Belongs to the patatin family.</text>
</comment>
<evidence type="ECO:0000256" key="4">
    <source>
        <dbReference type="PROSITE-ProRule" id="PRU01161"/>
    </source>
</evidence>
<comment type="domain">
    <text evidence="5">The nitrogen atoms of the two glycine residues in the GGXR motif define the oxyanion hole, and stabilize the oxyanion that forms during the nucleophilic attack by the catalytic serine during substrate cleavage.</text>
</comment>
<keyword evidence="8" id="KW-1185">Reference proteome</keyword>
<organism evidence="7 8">
    <name type="scientific">Hibiscus sabdariffa</name>
    <name type="common">roselle</name>
    <dbReference type="NCBI Taxonomy" id="183260"/>
    <lineage>
        <taxon>Eukaryota</taxon>
        <taxon>Viridiplantae</taxon>
        <taxon>Streptophyta</taxon>
        <taxon>Embryophyta</taxon>
        <taxon>Tracheophyta</taxon>
        <taxon>Spermatophyta</taxon>
        <taxon>Magnoliopsida</taxon>
        <taxon>eudicotyledons</taxon>
        <taxon>Gunneridae</taxon>
        <taxon>Pentapetalae</taxon>
        <taxon>rosids</taxon>
        <taxon>malvids</taxon>
        <taxon>Malvales</taxon>
        <taxon>Malvaceae</taxon>
        <taxon>Malvoideae</taxon>
        <taxon>Hibiscus</taxon>
    </lineage>
</organism>
<comment type="caution">
    <text evidence="4">Lacks conserved residue(s) required for the propagation of feature annotation.</text>
</comment>
<dbReference type="Pfam" id="PF01734">
    <property type="entry name" value="Patatin"/>
    <property type="match status" value="1"/>
</dbReference>
<dbReference type="InterPro" id="IPR002641">
    <property type="entry name" value="PNPLA_dom"/>
</dbReference>
<reference evidence="7 8" key="1">
    <citation type="journal article" date="2024" name="G3 (Bethesda)">
        <title>Genome assembly of Hibiscus sabdariffa L. provides insights into metabolisms of medicinal natural products.</title>
        <authorList>
            <person name="Kim T."/>
        </authorList>
    </citation>
    <scope>NUCLEOTIDE SEQUENCE [LARGE SCALE GENOMIC DNA]</scope>
    <source>
        <strain evidence="7">TK-2024</strain>
        <tissue evidence="7">Old leaves</tissue>
    </source>
</reference>
<dbReference type="PANTHER" id="PTHR32176">
    <property type="entry name" value="XYLOSE ISOMERASE"/>
    <property type="match status" value="1"/>
</dbReference>
<dbReference type="SUPFAM" id="SSF52151">
    <property type="entry name" value="FabD/lysophospholipase-like"/>
    <property type="match status" value="1"/>
</dbReference>
<dbReference type="EC" id="3.1.1.-" evidence="5"/>
<protein>
    <recommendedName>
        <fullName evidence="5">Patatin</fullName>
        <ecNumber evidence="5">3.1.1.-</ecNumber>
    </recommendedName>
</protein>
<dbReference type="PANTHER" id="PTHR32176:SF117">
    <property type="entry name" value="PATATIN"/>
    <property type="match status" value="1"/>
</dbReference>
<dbReference type="EMBL" id="JBBPBM010000006">
    <property type="protein sequence ID" value="KAK8580968.1"/>
    <property type="molecule type" value="Genomic_DNA"/>
</dbReference>
<evidence type="ECO:0000256" key="1">
    <source>
        <dbReference type="ARBA" id="ARBA00010240"/>
    </source>
</evidence>
<dbReference type="Gene3D" id="3.40.1090.10">
    <property type="entry name" value="Cytosolic phospholipase A2 catalytic domain"/>
    <property type="match status" value="1"/>
</dbReference>
<evidence type="ECO:0000256" key="3">
    <source>
        <dbReference type="ARBA" id="ARBA00023098"/>
    </source>
</evidence>